<keyword evidence="2" id="KW-1185">Reference proteome</keyword>
<accession>A0A392SQW8</accession>
<dbReference type="Proteomes" id="UP000265520">
    <property type="component" value="Unassembled WGS sequence"/>
</dbReference>
<protein>
    <submittedName>
        <fullName evidence="1">Uncharacterized protein</fullName>
    </submittedName>
</protein>
<evidence type="ECO:0000313" key="1">
    <source>
        <dbReference type="EMBL" id="MCI50797.1"/>
    </source>
</evidence>
<dbReference type="EMBL" id="LXQA010422047">
    <property type="protein sequence ID" value="MCI50797.1"/>
    <property type="molecule type" value="Genomic_DNA"/>
</dbReference>
<sequence length="47" mass="5099">MDLSVRVLTFLQIPFRFVPESKATISSTCLAVGDVSILPVQSSSDNE</sequence>
<name>A0A392SQW8_9FABA</name>
<dbReference type="AlphaFoldDB" id="A0A392SQW8"/>
<feature type="non-terminal residue" evidence="1">
    <location>
        <position position="47"/>
    </location>
</feature>
<organism evidence="1 2">
    <name type="scientific">Trifolium medium</name>
    <dbReference type="NCBI Taxonomy" id="97028"/>
    <lineage>
        <taxon>Eukaryota</taxon>
        <taxon>Viridiplantae</taxon>
        <taxon>Streptophyta</taxon>
        <taxon>Embryophyta</taxon>
        <taxon>Tracheophyta</taxon>
        <taxon>Spermatophyta</taxon>
        <taxon>Magnoliopsida</taxon>
        <taxon>eudicotyledons</taxon>
        <taxon>Gunneridae</taxon>
        <taxon>Pentapetalae</taxon>
        <taxon>rosids</taxon>
        <taxon>fabids</taxon>
        <taxon>Fabales</taxon>
        <taxon>Fabaceae</taxon>
        <taxon>Papilionoideae</taxon>
        <taxon>50 kb inversion clade</taxon>
        <taxon>NPAAA clade</taxon>
        <taxon>Hologalegina</taxon>
        <taxon>IRL clade</taxon>
        <taxon>Trifolieae</taxon>
        <taxon>Trifolium</taxon>
    </lineage>
</organism>
<comment type="caution">
    <text evidence="1">The sequence shown here is derived from an EMBL/GenBank/DDBJ whole genome shotgun (WGS) entry which is preliminary data.</text>
</comment>
<evidence type="ECO:0000313" key="2">
    <source>
        <dbReference type="Proteomes" id="UP000265520"/>
    </source>
</evidence>
<reference evidence="1 2" key="1">
    <citation type="journal article" date="2018" name="Front. Plant Sci.">
        <title>Red Clover (Trifolium pratense) and Zigzag Clover (T. medium) - A Picture of Genomic Similarities and Differences.</title>
        <authorList>
            <person name="Dluhosova J."/>
            <person name="Istvanek J."/>
            <person name="Nedelnik J."/>
            <person name="Repkova J."/>
        </authorList>
    </citation>
    <scope>NUCLEOTIDE SEQUENCE [LARGE SCALE GENOMIC DNA]</scope>
    <source>
        <strain evidence="2">cv. 10/8</strain>
        <tissue evidence="1">Leaf</tissue>
    </source>
</reference>
<proteinExistence type="predicted"/>